<evidence type="ECO:0000313" key="3">
    <source>
        <dbReference type="Proteomes" id="UP000236946"/>
    </source>
</evidence>
<gene>
    <name evidence="2" type="ORF">COU98_01965</name>
</gene>
<keyword evidence="1" id="KW-0472">Membrane</keyword>
<protein>
    <submittedName>
        <fullName evidence="2">Uncharacterized protein</fullName>
    </submittedName>
</protein>
<reference evidence="3" key="1">
    <citation type="submission" date="2017-09" db="EMBL/GenBank/DDBJ databases">
        <title>Depth-based differentiation of microbial function through sediment-hosted aquifers and enrichment of novel symbionts in the deep terrestrial subsurface.</title>
        <authorList>
            <person name="Probst A.J."/>
            <person name="Ladd B."/>
            <person name="Jarett J.K."/>
            <person name="Geller-Mcgrath D.E."/>
            <person name="Sieber C.M.K."/>
            <person name="Emerson J.B."/>
            <person name="Anantharaman K."/>
            <person name="Thomas B.C."/>
            <person name="Malmstrom R."/>
            <person name="Stieglmeier M."/>
            <person name="Klingl A."/>
            <person name="Woyke T."/>
            <person name="Ryan C.M."/>
            <person name="Banfield J.F."/>
        </authorList>
    </citation>
    <scope>NUCLEOTIDE SEQUENCE [LARGE SCALE GENOMIC DNA]</scope>
</reference>
<keyword evidence="1" id="KW-0812">Transmembrane</keyword>
<dbReference type="Proteomes" id="UP000236946">
    <property type="component" value="Unassembled WGS sequence"/>
</dbReference>
<proteinExistence type="predicted"/>
<comment type="caution">
    <text evidence="2">The sequence shown here is derived from an EMBL/GenBank/DDBJ whole genome shotgun (WGS) entry which is preliminary data.</text>
</comment>
<evidence type="ECO:0000256" key="1">
    <source>
        <dbReference type="SAM" id="Phobius"/>
    </source>
</evidence>
<accession>A0A2H9T1A8</accession>
<feature type="transmembrane region" description="Helical" evidence="1">
    <location>
        <begin position="7"/>
        <end position="26"/>
    </location>
</feature>
<dbReference type="EMBL" id="PFEN01000036">
    <property type="protein sequence ID" value="PJE69457.1"/>
    <property type="molecule type" value="Genomic_DNA"/>
</dbReference>
<dbReference type="AlphaFoldDB" id="A0A2H9T1A8"/>
<evidence type="ECO:0000313" key="2">
    <source>
        <dbReference type="EMBL" id="PJE69457.1"/>
    </source>
</evidence>
<sequence length="95" mass="10252">MAAKAKLLIAVVIIIVIAIIFGYYYFNKKTTPEAGQGETILPKATGNIDDAANAMLGELTDVETTLSDVDGDVFIVVDDGKEISDFGQSYNENEF</sequence>
<name>A0A2H9T1A8_9BACT</name>
<keyword evidence="1" id="KW-1133">Transmembrane helix</keyword>
<organism evidence="2 3">
    <name type="scientific">Candidatus Staskawiczbacteria bacterium CG10_big_fil_rev_8_21_14_0_10_38_10</name>
    <dbReference type="NCBI Taxonomy" id="1974891"/>
    <lineage>
        <taxon>Bacteria</taxon>
        <taxon>Candidatus Staskawicziibacteriota</taxon>
    </lineage>
</organism>